<protein>
    <recommendedName>
        <fullName evidence="1">GAF domain-containing protein</fullName>
    </recommendedName>
</protein>
<evidence type="ECO:0000313" key="2">
    <source>
        <dbReference type="EMBL" id="BBH93653.1"/>
    </source>
</evidence>
<proteinExistence type="predicted"/>
<dbReference type="EMBL" id="AP019377">
    <property type="protein sequence ID" value="BBH93653.1"/>
    <property type="molecule type" value="Genomic_DNA"/>
</dbReference>
<dbReference type="AlphaFoldDB" id="A0A455SYZ6"/>
<evidence type="ECO:0000259" key="1">
    <source>
        <dbReference type="Pfam" id="PF13185"/>
    </source>
</evidence>
<accession>A0A455SYZ6</accession>
<dbReference type="Pfam" id="PF13185">
    <property type="entry name" value="GAF_2"/>
    <property type="match status" value="1"/>
</dbReference>
<feature type="domain" description="GAF" evidence="1">
    <location>
        <begin position="172"/>
        <end position="261"/>
    </location>
</feature>
<dbReference type="Gene3D" id="3.30.450.40">
    <property type="match status" value="1"/>
</dbReference>
<sequence>MQEPRTWRELLAAVIRDTKEKQRIANEMGVDPVTLTRWATHESSPRPRSLLNRLVEALPPHREQLIQLIRQEFPDALEDDPGSVFIDPVVKDVPPVLYARILEAHATVVESLRAWTIMNLVMQQLIRQLDPQHTGIAASIAQCQRPLPPQQKVTCLREVFLEKSQALTSVARRGYFLGAESLVGYAVTQCRPVVVQNLQEASDFVIPQALVSEARSAAAYPLQRAGQVAGALLIISTQRDYFLHGRQALIQNYAYLLSLAFRDDEFYDVKDIELRLMPSESIQNAYMATFNQRVNELLSQAERRGQPLTRREAEEQVIAAFLAAPLQQPSSEQPEQLPEQS</sequence>
<dbReference type="InterPro" id="IPR029016">
    <property type="entry name" value="GAF-like_dom_sf"/>
</dbReference>
<dbReference type="SUPFAM" id="SSF55781">
    <property type="entry name" value="GAF domain-like"/>
    <property type="match status" value="1"/>
</dbReference>
<name>A0A455SYZ6_9CHLR</name>
<reference evidence="2" key="1">
    <citation type="submission" date="2018-12" db="EMBL/GenBank/DDBJ databases">
        <title>Novel natural products biosynthetic potential of the class Ktedonobacteria.</title>
        <authorList>
            <person name="Zheng Y."/>
            <person name="Saitou A."/>
            <person name="Wang C.M."/>
            <person name="Toyoda A."/>
            <person name="Minakuchi Y."/>
            <person name="Sekiguchi Y."/>
            <person name="Ueda K."/>
            <person name="Takano H."/>
            <person name="Sakai Y."/>
            <person name="Yokota A."/>
            <person name="Yabe S."/>
        </authorList>
    </citation>
    <scope>NUCLEOTIDE SEQUENCE</scope>
    <source>
        <strain evidence="2">A3-2</strain>
    </source>
</reference>
<dbReference type="InterPro" id="IPR003018">
    <property type="entry name" value="GAF"/>
</dbReference>
<gene>
    <name evidence="2" type="ORF">KTA_18520</name>
</gene>
<organism evidence="2">
    <name type="scientific">Thermogemmatispora argillosa</name>
    <dbReference type="NCBI Taxonomy" id="2045280"/>
    <lineage>
        <taxon>Bacteria</taxon>
        <taxon>Bacillati</taxon>
        <taxon>Chloroflexota</taxon>
        <taxon>Ktedonobacteria</taxon>
        <taxon>Thermogemmatisporales</taxon>
        <taxon>Thermogemmatisporaceae</taxon>
        <taxon>Thermogemmatispora</taxon>
    </lineage>
</organism>